<evidence type="ECO:0000256" key="5">
    <source>
        <dbReference type="ARBA" id="ARBA00022989"/>
    </source>
</evidence>
<dbReference type="RefSeq" id="XP_009022595.1">
    <property type="nucleotide sequence ID" value="XM_009024347.1"/>
</dbReference>
<evidence type="ECO:0000256" key="7">
    <source>
        <dbReference type="ARBA" id="ARBA00023136"/>
    </source>
</evidence>
<evidence type="ECO:0000313" key="11">
    <source>
        <dbReference type="EnsemblMetazoa" id="HelroP95018"/>
    </source>
</evidence>
<keyword evidence="8 9" id="KW-0407">Ion channel</keyword>
<keyword evidence="2 9" id="KW-0813">Transport</keyword>
<protein>
    <recommendedName>
        <fullName evidence="9">Innexin</fullName>
    </recommendedName>
</protein>
<name>T1G942_HELRO</name>
<comment type="function">
    <text evidence="9">Structural component of the gap junctions.</text>
</comment>
<dbReference type="GO" id="GO:0005886">
    <property type="term" value="C:plasma membrane"/>
    <property type="evidence" value="ECO:0007669"/>
    <property type="project" value="UniProtKB-SubCell"/>
</dbReference>
<evidence type="ECO:0000313" key="10">
    <source>
        <dbReference type="EMBL" id="ESN98968.1"/>
    </source>
</evidence>
<dbReference type="Pfam" id="PF00876">
    <property type="entry name" value="Innexin"/>
    <property type="match status" value="1"/>
</dbReference>
<dbReference type="HOGENOM" id="CLU_035763_0_1_1"/>
<evidence type="ECO:0000256" key="8">
    <source>
        <dbReference type="ARBA" id="ARBA00023303"/>
    </source>
</evidence>
<dbReference type="GO" id="GO:0005921">
    <property type="term" value="C:gap junction"/>
    <property type="evidence" value="ECO:0007669"/>
    <property type="project" value="UniProtKB-UniRule"/>
</dbReference>
<dbReference type="KEGG" id="hro:HELRODRAFT_95018"/>
<dbReference type="InParanoid" id="T1G942"/>
<organism evidence="11 12">
    <name type="scientific">Helobdella robusta</name>
    <name type="common">Californian leech</name>
    <dbReference type="NCBI Taxonomy" id="6412"/>
    <lineage>
        <taxon>Eukaryota</taxon>
        <taxon>Metazoa</taxon>
        <taxon>Spiralia</taxon>
        <taxon>Lophotrochozoa</taxon>
        <taxon>Annelida</taxon>
        <taxon>Clitellata</taxon>
        <taxon>Hirudinea</taxon>
        <taxon>Rhynchobdellida</taxon>
        <taxon>Glossiphoniidae</taxon>
        <taxon>Helobdella</taxon>
    </lineage>
</organism>
<feature type="transmembrane region" description="Helical" evidence="9">
    <location>
        <begin position="98"/>
        <end position="120"/>
    </location>
</feature>
<dbReference type="CTD" id="20217589"/>
<reference evidence="11" key="3">
    <citation type="submission" date="2015-06" db="UniProtKB">
        <authorList>
            <consortium name="EnsemblMetazoa"/>
        </authorList>
    </citation>
    <scope>IDENTIFICATION</scope>
</reference>
<feature type="transmembrane region" description="Helical" evidence="9">
    <location>
        <begin position="198"/>
        <end position="221"/>
    </location>
</feature>
<comment type="similarity">
    <text evidence="9">Belongs to the pannexin family.</text>
</comment>
<evidence type="ECO:0000313" key="12">
    <source>
        <dbReference type="Proteomes" id="UP000015101"/>
    </source>
</evidence>
<keyword evidence="5 9" id="KW-1133">Transmembrane helix</keyword>
<dbReference type="PRINTS" id="PR01262">
    <property type="entry name" value="INNEXIN"/>
</dbReference>
<comment type="subcellular location">
    <subcellularLocation>
        <location evidence="1 9">Cell membrane</location>
        <topology evidence="1 9">Multi-pass membrane protein</topology>
    </subcellularLocation>
</comment>
<proteinExistence type="inferred from homology"/>
<dbReference type="PROSITE" id="PS51013">
    <property type="entry name" value="PANNEXIN"/>
    <property type="match status" value="1"/>
</dbReference>
<gene>
    <name evidence="11" type="primary">20217589</name>
    <name evidence="9" type="synonym">inx</name>
    <name evidence="10" type="ORF">HELRODRAFT_95018</name>
</gene>
<dbReference type="GeneID" id="20217589"/>
<dbReference type="EMBL" id="AMQM01001084">
    <property type="status" value="NOT_ANNOTATED_CDS"/>
    <property type="molecule type" value="Genomic_DNA"/>
</dbReference>
<keyword evidence="3" id="KW-1003">Cell membrane</keyword>
<feature type="transmembrane region" description="Helical" evidence="9">
    <location>
        <begin position="30"/>
        <end position="49"/>
    </location>
</feature>
<dbReference type="Proteomes" id="UP000015101">
    <property type="component" value="Unassembled WGS sequence"/>
</dbReference>
<keyword evidence="7 9" id="KW-0472">Membrane</keyword>
<dbReference type="STRING" id="6412.T1G942"/>
<dbReference type="EnsemblMetazoa" id="HelroT95018">
    <property type="protein sequence ID" value="HelroP95018"/>
    <property type="gene ID" value="HelroG95018"/>
</dbReference>
<reference evidence="12" key="1">
    <citation type="submission" date="2012-12" db="EMBL/GenBank/DDBJ databases">
        <authorList>
            <person name="Hellsten U."/>
            <person name="Grimwood J."/>
            <person name="Chapman J.A."/>
            <person name="Shapiro H."/>
            <person name="Aerts A."/>
            <person name="Otillar R.P."/>
            <person name="Terry A.Y."/>
            <person name="Boore J.L."/>
            <person name="Simakov O."/>
            <person name="Marletaz F."/>
            <person name="Cho S.-J."/>
            <person name="Edsinger-Gonzales E."/>
            <person name="Havlak P."/>
            <person name="Kuo D.-H."/>
            <person name="Larsson T."/>
            <person name="Lv J."/>
            <person name="Arendt D."/>
            <person name="Savage R."/>
            <person name="Osoegawa K."/>
            <person name="de Jong P."/>
            <person name="Lindberg D.R."/>
            <person name="Seaver E.C."/>
            <person name="Weisblat D.A."/>
            <person name="Putnam N.H."/>
            <person name="Grigoriev I.V."/>
            <person name="Rokhsar D.S."/>
        </authorList>
    </citation>
    <scope>NUCLEOTIDE SEQUENCE</scope>
</reference>
<dbReference type="InterPro" id="IPR000990">
    <property type="entry name" value="Innexin"/>
</dbReference>
<evidence type="ECO:0000256" key="1">
    <source>
        <dbReference type="ARBA" id="ARBA00004651"/>
    </source>
</evidence>
<keyword evidence="12" id="KW-1185">Reference proteome</keyword>
<keyword evidence="6 9" id="KW-0406">Ion transport</keyword>
<evidence type="ECO:0000256" key="3">
    <source>
        <dbReference type="ARBA" id="ARBA00022475"/>
    </source>
</evidence>
<dbReference type="OrthoDB" id="5867527at2759"/>
<dbReference type="PANTHER" id="PTHR11893:SF36">
    <property type="entry name" value="INNEXIN-5"/>
    <property type="match status" value="1"/>
</dbReference>
<reference evidence="10 12" key="2">
    <citation type="journal article" date="2013" name="Nature">
        <title>Insights into bilaterian evolution from three spiralian genomes.</title>
        <authorList>
            <person name="Simakov O."/>
            <person name="Marletaz F."/>
            <person name="Cho S.J."/>
            <person name="Edsinger-Gonzales E."/>
            <person name="Havlak P."/>
            <person name="Hellsten U."/>
            <person name="Kuo D.H."/>
            <person name="Larsson T."/>
            <person name="Lv J."/>
            <person name="Arendt D."/>
            <person name="Savage R."/>
            <person name="Osoegawa K."/>
            <person name="de Jong P."/>
            <person name="Grimwood J."/>
            <person name="Chapman J.A."/>
            <person name="Shapiro H."/>
            <person name="Aerts A."/>
            <person name="Otillar R.P."/>
            <person name="Terry A.Y."/>
            <person name="Boore J.L."/>
            <person name="Grigoriev I.V."/>
            <person name="Lindberg D.R."/>
            <person name="Seaver E.C."/>
            <person name="Weisblat D.A."/>
            <person name="Putnam N.H."/>
            <person name="Rokhsar D.S."/>
        </authorList>
    </citation>
    <scope>NUCLEOTIDE SEQUENCE</scope>
</reference>
<evidence type="ECO:0000256" key="9">
    <source>
        <dbReference type="RuleBase" id="RU010713"/>
    </source>
</evidence>
<evidence type="ECO:0000256" key="4">
    <source>
        <dbReference type="ARBA" id="ARBA00022692"/>
    </source>
</evidence>
<evidence type="ECO:0000256" key="6">
    <source>
        <dbReference type="ARBA" id="ARBA00023065"/>
    </source>
</evidence>
<dbReference type="GO" id="GO:0034220">
    <property type="term" value="P:monoatomic ion transmembrane transport"/>
    <property type="evidence" value="ECO:0007669"/>
    <property type="project" value="UniProtKB-KW"/>
</dbReference>
<dbReference type="PANTHER" id="PTHR11893">
    <property type="entry name" value="INNEXIN"/>
    <property type="match status" value="1"/>
</dbReference>
<evidence type="ECO:0000256" key="2">
    <source>
        <dbReference type="ARBA" id="ARBA00022448"/>
    </source>
</evidence>
<accession>T1G942</accession>
<dbReference type="FunCoup" id="T1G942">
    <property type="interactions" value="74"/>
</dbReference>
<keyword evidence="4 9" id="KW-0812">Transmembrane</keyword>
<dbReference type="AlphaFoldDB" id="T1G942"/>
<dbReference type="EMBL" id="KB097143">
    <property type="protein sequence ID" value="ESN98968.1"/>
    <property type="molecule type" value="Genomic_DNA"/>
</dbReference>
<sequence>MNQVITTVAKIAQTGVRNDDDIVDRLNHRYTSLLLVIFTIVISTTQYVGTPIHCWCPAFFSSNHEKYANNFCWISDTYYLTDENAMPGVGVRRKHIGYYQWIPVALLVQALLFFMPCLFWRILSDRSGINVNNLVEAAETIQNALYPERREKTIRYMIRHLDHYLDYQRDYRSVDYSFFRLWQQVGRNISTGMVRGNYLVGLYLTTKLIYIINSIGQIYLLNLFLGADYHMYGIQIIIDLMKYRESRLQRQNRFPRSTLCDFKIFQMGNVQPHTVQCVLPINFFNEKIYLFLWFWIVFVSLATFLSLFRWVFVLAIGQSRTRYVRKHLKIMDRVRSDNDRDRKLSYKFAEKYLRQDGVFVLKLVAKNSTDLVVADIVAALWDHFKTKPRDLPAHQRPRTRRHPPQYLQEAERSMGFEAAAVESYTNNARDDQLSLEDS</sequence>
<dbReference type="OMA" id="TIPNRLG"/>
<feature type="transmembrane region" description="Helical" evidence="9">
    <location>
        <begin position="292"/>
        <end position="316"/>
    </location>
</feature>